<dbReference type="InterPro" id="IPR011502">
    <property type="entry name" value="Nucleoporin_Nup85"/>
</dbReference>
<comment type="caution">
    <text evidence="10">The sequence shown here is derived from an EMBL/GenBank/DDBJ whole genome shotgun (WGS) entry which is preliminary data.</text>
</comment>
<protein>
    <recommendedName>
        <fullName evidence="9">Nuclear pore complex protein Nup85</fullName>
    </recommendedName>
</protein>
<dbReference type="GO" id="GO:0031080">
    <property type="term" value="C:nuclear pore outer ring"/>
    <property type="evidence" value="ECO:0007669"/>
    <property type="project" value="TreeGrafter"/>
</dbReference>
<keyword evidence="7 9" id="KW-0906">Nuclear pore complex</keyword>
<evidence type="ECO:0000256" key="5">
    <source>
        <dbReference type="ARBA" id="ARBA00022927"/>
    </source>
</evidence>
<keyword evidence="4 9" id="KW-0509">mRNA transport</keyword>
<dbReference type="OrthoDB" id="17644at2759"/>
<evidence type="ECO:0000256" key="2">
    <source>
        <dbReference type="ARBA" id="ARBA00005573"/>
    </source>
</evidence>
<gene>
    <name evidence="10" type="ORF">C2G38_2176027</name>
</gene>
<dbReference type="GO" id="GO:0006606">
    <property type="term" value="P:protein import into nucleus"/>
    <property type="evidence" value="ECO:0007669"/>
    <property type="project" value="TreeGrafter"/>
</dbReference>
<evidence type="ECO:0000256" key="9">
    <source>
        <dbReference type="RuleBase" id="RU365073"/>
    </source>
</evidence>
<accession>A0A397VGQ3</accession>
<keyword evidence="5 9" id="KW-0653">Protein transport</keyword>
<sequence>MSGPEFHVPTTDFTFSTERDLSDVDEIAYPQSSRFYGRDNGSFDSESYLTSTSDVAVDQNGAIYSPQSSRKVYLNPPYIHDSDIDWSGTNKTMGAKFSPNSVNGLVCYVFGKEPKEKNEEVEDEILQDQIYTCPLSRTIDDRRSFYNDSYLKFMEAARVDRKDIIRTIKLCNIYLDYSRLIKNRTKKLNEKLNAMKFIDENFKDEKTQLELLTFQDIFAVWELCRIIYIPSKQEYNQFGQLSLELIKWINHCFPLHPLNEDEEEHLEQLQQNQELHQDEFFWSRLCGLVIRGLPEAKIFLKNIDKNDGSEFSDYVKLVLDILDTRPRVTELEYHEFNLRRHEWLSKISDLQTKLRGKSFLEGRINDILMILRGHTKTIIEKSSTWQEALGGLVYHVRPTCDAQELKNILNVILEKIDTCSTALDDALIEFIFRRVEKGIQHCERIDLWLSAHLSDILNKLDLVGRIHSQSSHQKQNNIITQPDIDIREHYLLSYAESMVFHTTLWQLAFKYFEHCETCGYSYMSQLVVRIPFEDEFKANKLLSICKENGLTFQEKTISRILGKKYWQNERYASAIVYFINAGDTASLEVIYRRFLDNYIDTGKLTFLDTVESIQLDDDSPVSIKFLSRYRLFHALKQNGEVQRAGAILMELLRAQVAPISFWPVLLLNALPLLQEGKSRKMIIFSTQDTLEILRNLQDVTSFVYQEEFLACIERLKKWHTQENGYPELDNNLTALRLALLQNSADCYIENSSSPWMFE</sequence>
<keyword evidence="11" id="KW-1185">Reference proteome</keyword>
<keyword evidence="8 9" id="KW-0539">Nucleus</keyword>
<comment type="similarity">
    <text evidence="2 9">Belongs to the nucleoporin Nup85 family.</text>
</comment>
<keyword evidence="3 9" id="KW-0813">Transport</keyword>
<dbReference type="STRING" id="44941.A0A397VGQ3"/>
<comment type="function">
    <text evidence="9">Functions as a component of the nuclear pore complex (NPC).</text>
</comment>
<evidence type="ECO:0000313" key="11">
    <source>
        <dbReference type="Proteomes" id="UP000266673"/>
    </source>
</evidence>
<dbReference type="GO" id="GO:0031965">
    <property type="term" value="C:nuclear membrane"/>
    <property type="evidence" value="ECO:0007669"/>
    <property type="project" value="UniProtKB-UniRule"/>
</dbReference>
<evidence type="ECO:0000256" key="6">
    <source>
        <dbReference type="ARBA" id="ARBA00023010"/>
    </source>
</evidence>
<dbReference type="GO" id="GO:0045893">
    <property type="term" value="P:positive regulation of DNA-templated transcription"/>
    <property type="evidence" value="ECO:0007669"/>
    <property type="project" value="TreeGrafter"/>
</dbReference>
<dbReference type="AlphaFoldDB" id="A0A397VGQ3"/>
<evidence type="ECO:0000256" key="7">
    <source>
        <dbReference type="ARBA" id="ARBA00023132"/>
    </source>
</evidence>
<dbReference type="Pfam" id="PF07575">
    <property type="entry name" value="Nucleopor_Nup85"/>
    <property type="match status" value="1"/>
</dbReference>
<dbReference type="PANTHER" id="PTHR13373">
    <property type="entry name" value="FROUNT PROTEIN-RELATED"/>
    <property type="match status" value="1"/>
</dbReference>
<reference evidence="10 11" key="1">
    <citation type="submission" date="2018-06" db="EMBL/GenBank/DDBJ databases">
        <title>Comparative genomics reveals the genomic features of Rhizophagus irregularis, R. cerebriforme, R. diaphanum and Gigaspora rosea, and their symbiotic lifestyle signature.</title>
        <authorList>
            <person name="Morin E."/>
            <person name="San Clemente H."/>
            <person name="Chen E.C.H."/>
            <person name="De La Providencia I."/>
            <person name="Hainaut M."/>
            <person name="Kuo A."/>
            <person name="Kohler A."/>
            <person name="Murat C."/>
            <person name="Tang N."/>
            <person name="Roy S."/>
            <person name="Loubradou J."/>
            <person name="Henrissat B."/>
            <person name="Grigoriev I.V."/>
            <person name="Corradi N."/>
            <person name="Roux C."/>
            <person name="Martin F.M."/>
        </authorList>
    </citation>
    <scope>NUCLEOTIDE SEQUENCE [LARGE SCALE GENOMIC DNA]</scope>
    <source>
        <strain evidence="10 11">DAOM 194757</strain>
    </source>
</reference>
<dbReference type="GO" id="GO:0006406">
    <property type="term" value="P:mRNA export from nucleus"/>
    <property type="evidence" value="ECO:0007669"/>
    <property type="project" value="TreeGrafter"/>
</dbReference>
<proteinExistence type="inferred from homology"/>
<dbReference type="GO" id="GO:0017056">
    <property type="term" value="F:structural constituent of nuclear pore"/>
    <property type="evidence" value="ECO:0007669"/>
    <property type="project" value="TreeGrafter"/>
</dbReference>
<name>A0A397VGQ3_9GLOM</name>
<evidence type="ECO:0000256" key="4">
    <source>
        <dbReference type="ARBA" id="ARBA00022816"/>
    </source>
</evidence>
<dbReference type="PANTHER" id="PTHR13373:SF21">
    <property type="entry name" value="NUCLEAR PORE COMPLEX PROTEIN NUP85"/>
    <property type="match status" value="1"/>
</dbReference>
<evidence type="ECO:0000256" key="8">
    <source>
        <dbReference type="ARBA" id="ARBA00023242"/>
    </source>
</evidence>
<evidence type="ECO:0000313" key="10">
    <source>
        <dbReference type="EMBL" id="RIB21650.1"/>
    </source>
</evidence>
<comment type="subcellular location">
    <subcellularLocation>
        <location evidence="1 9">Nucleus</location>
        <location evidence="1 9">Nuclear pore complex</location>
    </subcellularLocation>
</comment>
<evidence type="ECO:0000256" key="3">
    <source>
        <dbReference type="ARBA" id="ARBA00022448"/>
    </source>
</evidence>
<comment type="subunit">
    <text evidence="9">Component of the nuclear pore complex (NPC).</text>
</comment>
<organism evidence="10 11">
    <name type="scientific">Gigaspora rosea</name>
    <dbReference type="NCBI Taxonomy" id="44941"/>
    <lineage>
        <taxon>Eukaryota</taxon>
        <taxon>Fungi</taxon>
        <taxon>Fungi incertae sedis</taxon>
        <taxon>Mucoromycota</taxon>
        <taxon>Glomeromycotina</taxon>
        <taxon>Glomeromycetes</taxon>
        <taxon>Diversisporales</taxon>
        <taxon>Gigasporaceae</taxon>
        <taxon>Gigaspora</taxon>
    </lineage>
</organism>
<evidence type="ECO:0000256" key="1">
    <source>
        <dbReference type="ARBA" id="ARBA00004567"/>
    </source>
</evidence>
<keyword evidence="9" id="KW-0472">Membrane</keyword>
<keyword evidence="6 9" id="KW-0811">Translocation</keyword>
<dbReference type="Proteomes" id="UP000266673">
    <property type="component" value="Unassembled WGS sequence"/>
</dbReference>
<dbReference type="EMBL" id="QKWP01000349">
    <property type="protein sequence ID" value="RIB21650.1"/>
    <property type="molecule type" value="Genomic_DNA"/>
</dbReference>